<dbReference type="CDD" id="cd12173">
    <property type="entry name" value="PGDH_4"/>
    <property type="match status" value="1"/>
</dbReference>
<sequence length="523" mass="54938">MARILVTEKIADSGLDRLREAGHDVDVQLGLSPEQLLEAVAGAQALIIRSATKVTAEVLEAGTDLVVVGRAGLGVDNVDVQAATTRGVMVANAPGSNSLSTAEHTMAMLLAQARNIPQAHGALRDGRWEKSKWEGTELHGKTLGVLGLGRIGTLVAQRALSFGMRLVAWDPWVSVERGRQLGIEMMEIDRLFAESDFVTIHLLKTKESTGLVGEELLASAKPGLRIVNVARGGIIDEAALARAIESGHVGGAALDVFAEEPMTESPLFALDSVVATPHLGASTTEAQDKAGVIVAEQVALALAGDFVPFAVNIQASEAAEEIQPFLPLAERLGTLFFGLTDGMPETVEIEYQGNLAEYDTRIMTLSVLRGLLSNLTEEPVTYVNAPQLAESRGLKIREVKTESSQEFVNLVTLRAGDHSIAGTLAGPRGEARIVMVDDHAVDVPPAAHMVFIRNDDRPGVIGKVGTILGDAGVNIADMGVGQSPAGESALMVIATSQPVPGEVVETLAAADGITSVHAASRTP</sequence>
<evidence type="ECO:0000256" key="6">
    <source>
        <dbReference type="ARBA" id="ARBA00023002"/>
    </source>
</evidence>
<dbReference type="EC" id="1.1.1.95" evidence="11"/>
<comment type="function">
    <text evidence="1">Catalyzes the reversible oxidation of 3-phospho-D-glycerate to 3-phosphonooxypyruvate, the first step of the phosphorylated L-serine biosynthesis pathway. Also catalyzes the reversible oxidation of 2-hydroxyglutarate to 2-oxoglutarate.</text>
</comment>
<dbReference type="InterPro" id="IPR006139">
    <property type="entry name" value="D-isomer_2_OHA_DH_cat_dom"/>
</dbReference>
<dbReference type="PANTHER" id="PTHR42789:SF1">
    <property type="entry name" value="D-ISOMER SPECIFIC 2-HYDROXYACID DEHYDROGENASE FAMILY PROTEIN (AFU_ORTHOLOGUE AFUA_6G10090)"/>
    <property type="match status" value="1"/>
</dbReference>
<evidence type="ECO:0000256" key="8">
    <source>
        <dbReference type="ARBA" id="ARBA00023299"/>
    </source>
</evidence>
<feature type="domain" description="ACT" evidence="12">
    <location>
        <begin position="449"/>
        <end position="521"/>
    </location>
</feature>
<keyword evidence="5 11" id="KW-0028">Amino-acid biosynthesis</keyword>
<dbReference type="SUPFAM" id="SSF52283">
    <property type="entry name" value="Formate/glycerate dehydrogenase catalytic domain-like"/>
    <property type="match status" value="1"/>
</dbReference>
<dbReference type="Pfam" id="PF01842">
    <property type="entry name" value="ACT"/>
    <property type="match status" value="1"/>
</dbReference>
<dbReference type="InterPro" id="IPR045865">
    <property type="entry name" value="ACT-like_dom_sf"/>
</dbReference>
<dbReference type="Gene3D" id="3.40.50.720">
    <property type="entry name" value="NAD(P)-binding Rossmann-like Domain"/>
    <property type="match status" value="2"/>
</dbReference>
<dbReference type="CDD" id="cd04902">
    <property type="entry name" value="ACT_3PGDH-xct"/>
    <property type="match status" value="1"/>
</dbReference>
<dbReference type="SUPFAM" id="SSF51735">
    <property type="entry name" value="NAD(P)-binding Rossmann-fold domains"/>
    <property type="match status" value="1"/>
</dbReference>
<dbReference type="InterPro" id="IPR045626">
    <property type="entry name" value="PGDH_ASB_dom"/>
</dbReference>
<dbReference type="AlphaFoldDB" id="A0A5Q2RKV0"/>
<evidence type="ECO:0000256" key="10">
    <source>
        <dbReference type="ARBA" id="ARBA00048731"/>
    </source>
</evidence>
<accession>A0A5Q2RKV0</accession>
<comment type="catalytic activity">
    <reaction evidence="10 11">
        <text>(2R)-3-phosphoglycerate + NAD(+) = 3-phosphooxypyruvate + NADH + H(+)</text>
        <dbReference type="Rhea" id="RHEA:12641"/>
        <dbReference type="ChEBI" id="CHEBI:15378"/>
        <dbReference type="ChEBI" id="CHEBI:18110"/>
        <dbReference type="ChEBI" id="CHEBI:57540"/>
        <dbReference type="ChEBI" id="CHEBI:57945"/>
        <dbReference type="ChEBI" id="CHEBI:58272"/>
        <dbReference type="EC" id="1.1.1.95"/>
    </reaction>
</comment>
<dbReference type="Pfam" id="PF02826">
    <property type="entry name" value="2-Hacid_dh_C"/>
    <property type="match status" value="1"/>
</dbReference>
<evidence type="ECO:0000256" key="3">
    <source>
        <dbReference type="ARBA" id="ARBA00005854"/>
    </source>
</evidence>
<keyword evidence="6 11" id="KW-0560">Oxidoreductase</keyword>
<evidence type="ECO:0000256" key="1">
    <source>
        <dbReference type="ARBA" id="ARBA00003800"/>
    </source>
</evidence>
<dbReference type="FunFam" id="3.40.50.720:FF:000021">
    <property type="entry name" value="D-3-phosphoglycerate dehydrogenase"/>
    <property type="match status" value="1"/>
</dbReference>
<dbReference type="Pfam" id="PF19304">
    <property type="entry name" value="PGDH_inter"/>
    <property type="match status" value="1"/>
</dbReference>
<evidence type="ECO:0000313" key="13">
    <source>
        <dbReference type="EMBL" id="QGG94687.1"/>
    </source>
</evidence>
<evidence type="ECO:0000256" key="9">
    <source>
        <dbReference type="ARBA" id="ARBA00048126"/>
    </source>
</evidence>
<dbReference type="KEGG" id="atq:GH723_05940"/>
<comment type="pathway">
    <text evidence="2 11">Amino-acid biosynthesis; L-serine biosynthesis; L-serine from 3-phospho-D-glycerate: step 1/3.</text>
</comment>
<keyword evidence="8 11" id="KW-0718">Serine biosynthesis</keyword>
<comment type="catalytic activity">
    <reaction evidence="9">
        <text>(R)-2-hydroxyglutarate + NAD(+) = 2-oxoglutarate + NADH + H(+)</text>
        <dbReference type="Rhea" id="RHEA:49612"/>
        <dbReference type="ChEBI" id="CHEBI:15378"/>
        <dbReference type="ChEBI" id="CHEBI:15801"/>
        <dbReference type="ChEBI" id="CHEBI:16810"/>
        <dbReference type="ChEBI" id="CHEBI:57540"/>
        <dbReference type="ChEBI" id="CHEBI:57945"/>
        <dbReference type="EC" id="1.1.1.399"/>
    </reaction>
</comment>
<dbReference type="InterPro" id="IPR050857">
    <property type="entry name" value="D-2-hydroxyacid_DH"/>
</dbReference>
<dbReference type="UniPathway" id="UPA00135">
    <property type="reaction ID" value="UER00196"/>
</dbReference>
<dbReference type="PROSITE" id="PS00065">
    <property type="entry name" value="D_2_HYDROXYACID_DH_1"/>
    <property type="match status" value="1"/>
</dbReference>
<dbReference type="InterPro" id="IPR029753">
    <property type="entry name" value="D-isomer_DH_CS"/>
</dbReference>
<evidence type="ECO:0000256" key="5">
    <source>
        <dbReference type="ARBA" id="ARBA00022605"/>
    </source>
</evidence>
<keyword evidence="7 11" id="KW-0520">NAD</keyword>
<dbReference type="Pfam" id="PF00389">
    <property type="entry name" value="2-Hacid_dh"/>
    <property type="match status" value="1"/>
</dbReference>
<evidence type="ECO:0000256" key="11">
    <source>
        <dbReference type="RuleBase" id="RU363003"/>
    </source>
</evidence>
<dbReference type="InterPro" id="IPR006140">
    <property type="entry name" value="D-isomer_DH_NAD-bd"/>
</dbReference>
<dbReference type="Proteomes" id="UP000334019">
    <property type="component" value="Chromosome"/>
</dbReference>
<dbReference type="Gene3D" id="3.30.70.260">
    <property type="match status" value="1"/>
</dbReference>
<evidence type="ECO:0000256" key="2">
    <source>
        <dbReference type="ARBA" id="ARBA00005216"/>
    </source>
</evidence>
<dbReference type="Gene3D" id="3.30.1330.90">
    <property type="entry name" value="D-3-phosphoglycerate dehydrogenase, domain 3"/>
    <property type="match status" value="1"/>
</dbReference>
<reference evidence="13 14" key="1">
    <citation type="submission" date="2019-11" db="EMBL/GenBank/DDBJ databases">
        <authorList>
            <person name="He Y."/>
        </authorList>
    </citation>
    <scope>NUCLEOTIDE SEQUENCE [LARGE SCALE GENOMIC DNA]</scope>
    <source>
        <strain evidence="13 14">SCSIO 58843</strain>
    </source>
</reference>
<dbReference type="FunFam" id="3.30.1330.90:FF:000003">
    <property type="entry name" value="D-3-phosphoglycerate dehydrogenase"/>
    <property type="match status" value="1"/>
</dbReference>
<dbReference type="GO" id="GO:0004617">
    <property type="term" value="F:phosphoglycerate dehydrogenase activity"/>
    <property type="evidence" value="ECO:0007669"/>
    <property type="project" value="UniProtKB-UniRule"/>
</dbReference>
<dbReference type="SUPFAM" id="SSF143548">
    <property type="entry name" value="Serine metabolism enzymes domain"/>
    <property type="match status" value="1"/>
</dbReference>
<dbReference type="InterPro" id="IPR002912">
    <property type="entry name" value="ACT_dom"/>
</dbReference>
<dbReference type="NCBIfam" id="TIGR01327">
    <property type="entry name" value="PGDH"/>
    <property type="match status" value="1"/>
</dbReference>
<dbReference type="InterPro" id="IPR029009">
    <property type="entry name" value="ASB_dom_sf"/>
</dbReference>
<dbReference type="InterPro" id="IPR006236">
    <property type="entry name" value="PGDH"/>
</dbReference>
<dbReference type="PROSITE" id="PS00671">
    <property type="entry name" value="D_2_HYDROXYACID_DH_3"/>
    <property type="match status" value="1"/>
</dbReference>
<dbReference type="GO" id="GO:0051287">
    <property type="term" value="F:NAD binding"/>
    <property type="evidence" value="ECO:0007669"/>
    <property type="project" value="UniProtKB-UniRule"/>
</dbReference>
<dbReference type="InterPro" id="IPR036291">
    <property type="entry name" value="NAD(P)-bd_dom_sf"/>
</dbReference>
<dbReference type="InterPro" id="IPR029752">
    <property type="entry name" value="D-isomer_DH_CS1"/>
</dbReference>
<protein>
    <recommendedName>
        <fullName evidence="4 11">D-3-phosphoglycerate dehydrogenase</fullName>
        <ecNumber evidence="11">1.1.1.95</ecNumber>
    </recommendedName>
</protein>
<comment type="similarity">
    <text evidence="3 11">Belongs to the D-isomer specific 2-hydroxyacid dehydrogenase family.</text>
</comment>
<evidence type="ECO:0000259" key="12">
    <source>
        <dbReference type="PROSITE" id="PS51671"/>
    </source>
</evidence>
<gene>
    <name evidence="13" type="ORF">GH723_05940</name>
</gene>
<dbReference type="EMBL" id="CP045851">
    <property type="protein sequence ID" value="QGG94687.1"/>
    <property type="molecule type" value="Genomic_DNA"/>
</dbReference>
<dbReference type="RefSeq" id="WP_153758793.1">
    <property type="nucleotide sequence ID" value="NZ_CP045851.1"/>
</dbReference>
<evidence type="ECO:0000256" key="7">
    <source>
        <dbReference type="ARBA" id="ARBA00023027"/>
    </source>
</evidence>
<dbReference type="PROSITE" id="PS51671">
    <property type="entry name" value="ACT"/>
    <property type="match status" value="1"/>
</dbReference>
<organism evidence="13 14">
    <name type="scientific">Actinomarinicola tropica</name>
    <dbReference type="NCBI Taxonomy" id="2789776"/>
    <lineage>
        <taxon>Bacteria</taxon>
        <taxon>Bacillati</taxon>
        <taxon>Actinomycetota</taxon>
        <taxon>Acidimicrobiia</taxon>
        <taxon>Acidimicrobiales</taxon>
        <taxon>Iamiaceae</taxon>
        <taxon>Actinomarinicola</taxon>
    </lineage>
</organism>
<dbReference type="GO" id="GO:0006564">
    <property type="term" value="P:L-serine biosynthetic process"/>
    <property type="evidence" value="ECO:0007669"/>
    <property type="project" value="UniProtKB-UniRule"/>
</dbReference>
<keyword evidence="14" id="KW-1185">Reference proteome</keyword>
<evidence type="ECO:0000256" key="4">
    <source>
        <dbReference type="ARBA" id="ARBA00021582"/>
    </source>
</evidence>
<dbReference type="PANTHER" id="PTHR42789">
    <property type="entry name" value="D-ISOMER SPECIFIC 2-HYDROXYACID DEHYDROGENASE FAMILY PROTEIN (AFU_ORTHOLOGUE AFUA_6G10090)"/>
    <property type="match status" value="1"/>
</dbReference>
<name>A0A5Q2RKV0_9ACTN</name>
<dbReference type="SUPFAM" id="SSF55021">
    <property type="entry name" value="ACT-like"/>
    <property type="match status" value="1"/>
</dbReference>
<proteinExistence type="inferred from homology"/>
<evidence type="ECO:0000313" key="14">
    <source>
        <dbReference type="Proteomes" id="UP000334019"/>
    </source>
</evidence>